<dbReference type="PROSITE" id="PS50174">
    <property type="entry name" value="G_PATCH"/>
    <property type="match status" value="1"/>
</dbReference>
<evidence type="ECO:0000256" key="1">
    <source>
        <dbReference type="SAM" id="MobiDB-lite"/>
    </source>
</evidence>
<dbReference type="PANTHER" id="PTHR23149:SF27">
    <property type="entry name" value="PIN2_TERF1-INTERACTING TELOMERASE INHIBITOR 1"/>
    <property type="match status" value="1"/>
</dbReference>
<feature type="compositionally biased region" description="Polar residues" evidence="1">
    <location>
        <begin position="211"/>
        <end position="221"/>
    </location>
</feature>
<feature type="region of interest" description="Disordered" evidence="1">
    <location>
        <begin position="141"/>
        <end position="187"/>
    </location>
</feature>
<reference evidence="3" key="1">
    <citation type="submission" date="2021-01" db="UniProtKB">
        <authorList>
            <consortium name="EnsemblMetazoa"/>
        </authorList>
    </citation>
    <scope>IDENTIFICATION</scope>
</reference>
<dbReference type="GeneID" id="136812687"/>
<dbReference type="OrthoDB" id="29523at2759"/>
<dbReference type="AlphaFoldDB" id="A0A7M5XF56"/>
<evidence type="ECO:0000313" key="4">
    <source>
        <dbReference type="Proteomes" id="UP000594262"/>
    </source>
</evidence>
<dbReference type="EnsemblMetazoa" id="CLYHEMT021944.1">
    <property type="protein sequence ID" value="CLYHEMP021944.1"/>
    <property type="gene ID" value="CLYHEMG021944"/>
</dbReference>
<feature type="compositionally biased region" description="Basic residues" evidence="1">
    <location>
        <begin position="365"/>
        <end position="375"/>
    </location>
</feature>
<feature type="region of interest" description="Disordered" evidence="1">
    <location>
        <begin position="208"/>
        <end position="444"/>
    </location>
</feature>
<feature type="compositionally biased region" description="Acidic residues" evidence="1">
    <location>
        <begin position="294"/>
        <end position="304"/>
    </location>
</feature>
<dbReference type="GO" id="GO:0010521">
    <property type="term" value="F:telomerase inhibitor activity"/>
    <property type="evidence" value="ECO:0007669"/>
    <property type="project" value="TreeGrafter"/>
</dbReference>
<dbReference type="InterPro" id="IPR050656">
    <property type="entry name" value="PINX1"/>
</dbReference>
<feature type="compositionally biased region" description="Low complexity" evidence="1">
    <location>
        <begin position="349"/>
        <end position="364"/>
    </location>
</feature>
<evidence type="ECO:0000313" key="3">
    <source>
        <dbReference type="EnsemblMetazoa" id="CLYHEMP021944.1"/>
    </source>
</evidence>
<feature type="region of interest" description="Disordered" evidence="1">
    <location>
        <begin position="1"/>
        <end position="25"/>
    </location>
</feature>
<feature type="compositionally biased region" description="Basic and acidic residues" evidence="1">
    <location>
        <begin position="222"/>
        <end position="234"/>
    </location>
</feature>
<dbReference type="GO" id="GO:0005730">
    <property type="term" value="C:nucleolus"/>
    <property type="evidence" value="ECO:0007669"/>
    <property type="project" value="TreeGrafter"/>
</dbReference>
<feature type="compositionally biased region" description="Basic and acidic residues" evidence="1">
    <location>
        <begin position="376"/>
        <end position="389"/>
    </location>
</feature>
<protein>
    <recommendedName>
        <fullName evidence="2">G-patch domain-containing protein</fullName>
    </recommendedName>
</protein>
<dbReference type="Pfam" id="PF01585">
    <property type="entry name" value="G-patch"/>
    <property type="match status" value="1"/>
</dbReference>
<proteinExistence type="predicted"/>
<accession>A0A7M5XF56</accession>
<name>A0A7M5XF56_9CNID</name>
<feature type="compositionally biased region" description="Polar residues" evidence="1">
    <location>
        <begin position="142"/>
        <end position="151"/>
    </location>
</feature>
<feature type="compositionally biased region" description="Basic and acidic residues" evidence="1">
    <location>
        <begin position="330"/>
        <end position="343"/>
    </location>
</feature>
<feature type="compositionally biased region" description="Basic residues" evidence="1">
    <location>
        <begin position="279"/>
        <end position="289"/>
    </location>
</feature>
<feature type="compositionally biased region" description="Acidic residues" evidence="1">
    <location>
        <begin position="259"/>
        <end position="274"/>
    </location>
</feature>
<feature type="compositionally biased region" description="Basic and acidic residues" evidence="1">
    <location>
        <begin position="411"/>
        <end position="427"/>
    </location>
</feature>
<evidence type="ECO:0000259" key="2">
    <source>
        <dbReference type="PROSITE" id="PS50174"/>
    </source>
</evidence>
<keyword evidence="4" id="KW-1185">Reference proteome</keyword>
<dbReference type="RefSeq" id="XP_066925315.1">
    <property type="nucleotide sequence ID" value="XM_067069214.1"/>
</dbReference>
<dbReference type="Proteomes" id="UP000594262">
    <property type="component" value="Unplaced"/>
</dbReference>
<feature type="compositionally biased region" description="Basic and acidic residues" evidence="1">
    <location>
        <begin position="7"/>
        <end position="25"/>
    </location>
</feature>
<sequence>MSMLAEPRSRQKWSEDPRNTRWSSDKSKFGYQMLTKMGWSEGLGLGSTLQGHTSHVKIKKKKNGHGIGMKTSHDDDWIAHQDSFNALLSSLNTGDAPSDKKIQSLEDRVRVTRTKIMYSRFVKSKDLSRASNNDLACIFGQRSKSAPSTPQRSEDEDGSLSDGSTASCPTQKRAKDAKAGKSTTEHGFTTISSGVSVADYFASKMAALKQGSKTSLASTTDRVPDQENTDSKDTEETESVPKKKKKHKNVTFDITEISSTDESEQIKQEEEEECTETKKSKKKKHKKSQKSSDIVEEETSQEENVDVKKKKKKKKARLEEGTDEQQYVVCREKKEKSKDRVEESTTNQNSDEQSSSNSESPQPSKSKKSKKKKNSRNVEEVENESKNIVDDETMTSSSSSSKKSKKKKRRHEESEEVSHENDGGEERKKKRKKRHQSDGEDGAN</sequence>
<dbReference type="GO" id="GO:0003676">
    <property type="term" value="F:nucleic acid binding"/>
    <property type="evidence" value="ECO:0007669"/>
    <property type="project" value="InterPro"/>
</dbReference>
<dbReference type="PANTHER" id="PTHR23149">
    <property type="entry name" value="G PATCH DOMAIN CONTAINING PROTEIN"/>
    <property type="match status" value="1"/>
</dbReference>
<feature type="domain" description="G-patch" evidence="2">
    <location>
        <begin position="26"/>
        <end position="72"/>
    </location>
</feature>
<dbReference type="InterPro" id="IPR000467">
    <property type="entry name" value="G_patch_dom"/>
</dbReference>
<organism evidence="3 4">
    <name type="scientific">Clytia hemisphaerica</name>
    <dbReference type="NCBI Taxonomy" id="252671"/>
    <lineage>
        <taxon>Eukaryota</taxon>
        <taxon>Metazoa</taxon>
        <taxon>Cnidaria</taxon>
        <taxon>Hydrozoa</taxon>
        <taxon>Hydroidolina</taxon>
        <taxon>Leptothecata</taxon>
        <taxon>Obeliida</taxon>
        <taxon>Clytiidae</taxon>
        <taxon>Clytia</taxon>
    </lineage>
</organism>
<dbReference type="SMART" id="SM00443">
    <property type="entry name" value="G_patch"/>
    <property type="match status" value="1"/>
</dbReference>